<dbReference type="AlphaFoldDB" id="A0A5J4VVE1"/>
<dbReference type="EMBL" id="SNRW01004700">
    <property type="protein sequence ID" value="KAA6386671.1"/>
    <property type="molecule type" value="Genomic_DNA"/>
</dbReference>
<name>A0A5J4VVE1_9EUKA</name>
<evidence type="ECO:0000313" key="1">
    <source>
        <dbReference type="EMBL" id="KAA6386671.1"/>
    </source>
</evidence>
<organism evidence="1 2">
    <name type="scientific">Streblomastix strix</name>
    <dbReference type="NCBI Taxonomy" id="222440"/>
    <lineage>
        <taxon>Eukaryota</taxon>
        <taxon>Metamonada</taxon>
        <taxon>Preaxostyla</taxon>
        <taxon>Oxymonadida</taxon>
        <taxon>Streblomastigidae</taxon>
        <taxon>Streblomastix</taxon>
    </lineage>
</organism>
<gene>
    <name evidence="1" type="ORF">EZS28_017803</name>
</gene>
<reference evidence="1 2" key="1">
    <citation type="submission" date="2019-03" db="EMBL/GenBank/DDBJ databases">
        <title>Single cell metagenomics reveals metabolic interactions within the superorganism composed of flagellate Streblomastix strix and complex community of Bacteroidetes bacteria on its surface.</title>
        <authorList>
            <person name="Treitli S.C."/>
            <person name="Kolisko M."/>
            <person name="Husnik F."/>
            <person name="Keeling P."/>
            <person name="Hampl V."/>
        </authorList>
    </citation>
    <scope>NUCLEOTIDE SEQUENCE [LARGE SCALE GENOMIC DNA]</scope>
    <source>
        <strain evidence="1">ST1C</strain>
    </source>
</reference>
<comment type="caution">
    <text evidence="1">The sequence shown here is derived from an EMBL/GenBank/DDBJ whole genome shotgun (WGS) entry which is preliminary data.</text>
</comment>
<sequence length="186" mass="21947">MDNSTKGYIKLTAITINNPSTSEFNSKFLNIEVNISLGVDFTHHGAYYEDNLIPFLIEVAAFIVDSSKAELSGLNIEDERRYYWRNWHHFQNRQVFRPICPKRQKNHVPQLSRRNKQPKQLQSEKINGLPESWGYQPIHPSPKHEGINSYHILRQFIIVKCSKSLFFDENSKEQWVDEWYSDMCVD</sequence>
<proteinExistence type="predicted"/>
<accession>A0A5J4VVE1</accession>
<protein>
    <submittedName>
        <fullName evidence="1">Uncharacterized protein</fullName>
    </submittedName>
</protein>
<dbReference type="Proteomes" id="UP000324800">
    <property type="component" value="Unassembled WGS sequence"/>
</dbReference>
<evidence type="ECO:0000313" key="2">
    <source>
        <dbReference type="Proteomes" id="UP000324800"/>
    </source>
</evidence>